<dbReference type="SMART" id="SM00862">
    <property type="entry name" value="Trans_reg_C"/>
    <property type="match status" value="1"/>
</dbReference>
<dbReference type="InterPro" id="IPR036388">
    <property type="entry name" value="WH-like_DNA-bd_sf"/>
</dbReference>
<sequence>MYFILNKSIKFIPATNELCLVLHDGNSILISNAASRLLDELIRNVNEISTRDELLQKVWEDYGYTSSYNNVYMAVSELRKAITTLGHSKNIIITVPKIGIKLVADVDIFELNRGQNNRSPGPILSGSESTLNSSEDTMSDLQSEKISDGSPGMHVLVEENRADRTFHNYRWLILPFILLIGMGSLYLQHVQEFSIQKLSLYDSFDFQACRIYIINRSAGYDIAQLRDNALHVIDVNKINCKNGNKSIYFQGNFLRSGLLAEYTLGICSRNEKKNSCETIKHLAG</sequence>
<dbReference type="Proteomes" id="UP000254640">
    <property type="component" value="Unassembled WGS sequence"/>
</dbReference>
<dbReference type="PROSITE" id="PS51755">
    <property type="entry name" value="OMPR_PHOB"/>
    <property type="match status" value="1"/>
</dbReference>
<dbReference type="InterPro" id="IPR016032">
    <property type="entry name" value="Sig_transdc_resp-reg_C-effctor"/>
</dbReference>
<dbReference type="AlphaFoldDB" id="A0A379LRD1"/>
<proteinExistence type="predicted"/>
<organism evidence="2 3">
    <name type="scientific">Enterobacter agglomerans</name>
    <name type="common">Erwinia herbicola</name>
    <name type="synonym">Pantoea agglomerans</name>
    <dbReference type="NCBI Taxonomy" id="549"/>
    <lineage>
        <taxon>Bacteria</taxon>
        <taxon>Pseudomonadati</taxon>
        <taxon>Pseudomonadota</taxon>
        <taxon>Gammaproteobacteria</taxon>
        <taxon>Enterobacterales</taxon>
        <taxon>Erwiniaceae</taxon>
        <taxon>Pantoea</taxon>
        <taxon>Pantoea agglomerans group</taxon>
    </lineage>
</organism>
<evidence type="ECO:0000313" key="3">
    <source>
        <dbReference type="Proteomes" id="UP000254640"/>
    </source>
</evidence>
<keyword evidence="1 2" id="KW-0238">DNA-binding</keyword>
<dbReference type="EMBL" id="UGSO01000002">
    <property type="protein sequence ID" value="SUE06735.1"/>
    <property type="molecule type" value="Genomic_DNA"/>
</dbReference>
<dbReference type="Gene3D" id="1.10.10.10">
    <property type="entry name" value="Winged helix-like DNA-binding domain superfamily/Winged helix DNA-binding domain"/>
    <property type="match status" value="1"/>
</dbReference>
<dbReference type="GeneID" id="66827527"/>
<evidence type="ECO:0000313" key="2">
    <source>
        <dbReference type="EMBL" id="SUE06735.1"/>
    </source>
</evidence>
<protein>
    <submittedName>
        <fullName evidence="2">DNA-binding transcriptional activator CadC</fullName>
    </submittedName>
</protein>
<accession>A0A379LRD1</accession>
<evidence type="ECO:0000256" key="1">
    <source>
        <dbReference type="ARBA" id="ARBA00023125"/>
    </source>
</evidence>
<dbReference type="GO" id="GO:0000160">
    <property type="term" value="P:phosphorelay signal transduction system"/>
    <property type="evidence" value="ECO:0007669"/>
    <property type="project" value="InterPro"/>
</dbReference>
<dbReference type="Pfam" id="PF00486">
    <property type="entry name" value="Trans_reg_C"/>
    <property type="match status" value="1"/>
</dbReference>
<gene>
    <name evidence="2" type="ORF">NCTC9381_05598</name>
</gene>
<dbReference type="InterPro" id="IPR001867">
    <property type="entry name" value="OmpR/PhoB-type_DNA-bd"/>
</dbReference>
<reference evidence="2 3" key="1">
    <citation type="submission" date="2018-06" db="EMBL/GenBank/DDBJ databases">
        <authorList>
            <consortium name="Pathogen Informatics"/>
            <person name="Doyle S."/>
        </authorList>
    </citation>
    <scope>NUCLEOTIDE SEQUENCE [LARGE SCALE GENOMIC DNA]</scope>
    <source>
        <strain evidence="2 3">NCTC9381</strain>
    </source>
</reference>
<keyword evidence="3" id="KW-1185">Reference proteome</keyword>
<dbReference type="CDD" id="cd00383">
    <property type="entry name" value="trans_reg_C"/>
    <property type="match status" value="1"/>
</dbReference>
<dbReference type="GO" id="GO:0006355">
    <property type="term" value="P:regulation of DNA-templated transcription"/>
    <property type="evidence" value="ECO:0007669"/>
    <property type="project" value="InterPro"/>
</dbReference>
<name>A0A379LRD1_ENTAG</name>
<dbReference type="SUPFAM" id="SSF46894">
    <property type="entry name" value="C-terminal effector domain of the bipartite response regulators"/>
    <property type="match status" value="1"/>
</dbReference>
<dbReference type="RefSeq" id="WP_062759123.1">
    <property type="nucleotide sequence ID" value="NZ_CP077368.1"/>
</dbReference>
<dbReference type="GO" id="GO:0003677">
    <property type="term" value="F:DNA binding"/>
    <property type="evidence" value="ECO:0007669"/>
    <property type="project" value="UniProtKB-UniRule"/>
</dbReference>